<proteinExistence type="predicted"/>
<dbReference type="SUPFAM" id="SSF53448">
    <property type="entry name" value="Nucleotide-diphospho-sugar transferases"/>
    <property type="match status" value="1"/>
</dbReference>
<evidence type="ECO:0000256" key="1">
    <source>
        <dbReference type="SAM" id="Phobius"/>
    </source>
</evidence>
<dbReference type="PANTHER" id="PTHR43685:SF2">
    <property type="entry name" value="GLYCOSYLTRANSFERASE 2-LIKE DOMAIN-CONTAINING PROTEIN"/>
    <property type="match status" value="1"/>
</dbReference>
<dbReference type="Pfam" id="PF00535">
    <property type="entry name" value="Glycos_transf_2"/>
    <property type="match status" value="1"/>
</dbReference>
<keyword evidence="1" id="KW-0812">Transmembrane</keyword>
<feature type="transmembrane region" description="Helical" evidence="1">
    <location>
        <begin position="262"/>
        <end position="284"/>
    </location>
</feature>
<dbReference type="STRING" id="1798564.A3H55_03435"/>
<comment type="caution">
    <text evidence="3">The sequence shown here is derived from an EMBL/GenBank/DDBJ whole genome shotgun (WGS) entry which is preliminary data.</text>
</comment>
<dbReference type="Gene3D" id="3.90.550.10">
    <property type="entry name" value="Spore Coat Polysaccharide Biosynthesis Protein SpsA, Chain A"/>
    <property type="match status" value="1"/>
</dbReference>
<feature type="domain" description="Glycosyltransferase 2-like" evidence="2">
    <location>
        <begin position="3"/>
        <end position="154"/>
    </location>
</feature>
<evidence type="ECO:0000313" key="4">
    <source>
        <dbReference type="Proteomes" id="UP000177998"/>
    </source>
</evidence>
<dbReference type="PANTHER" id="PTHR43685">
    <property type="entry name" value="GLYCOSYLTRANSFERASE"/>
    <property type="match status" value="1"/>
</dbReference>
<dbReference type="InterPro" id="IPR050834">
    <property type="entry name" value="Glycosyltransf_2"/>
</dbReference>
<accession>A0A1F6G0P4</accession>
<reference evidence="3 4" key="1">
    <citation type="journal article" date="2016" name="Nat. Commun.">
        <title>Thousands of microbial genomes shed light on interconnected biogeochemical processes in an aquifer system.</title>
        <authorList>
            <person name="Anantharaman K."/>
            <person name="Brown C.T."/>
            <person name="Hug L.A."/>
            <person name="Sharon I."/>
            <person name="Castelle C.J."/>
            <person name="Probst A.J."/>
            <person name="Thomas B.C."/>
            <person name="Singh A."/>
            <person name="Wilkins M.J."/>
            <person name="Karaoz U."/>
            <person name="Brodie E.L."/>
            <person name="Williams K.H."/>
            <person name="Hubbard S.S."/>
            <person name="Banfield J.F."/>
        </authorList>
    </citation>
    <scope>NUCLEOTIDE SEQUENCE [LARGE SCALE GENOMIC DNA]</scope>
</reference>
<dbReference type="AlphaFoldDB" id="A0A1F6G0P4"/>
<dbReference type="Proteomes" id="UP000177998">
    <property type="component" value="Unassembled WGS sequence"/>
</dbReference>
<sequence>MFSIIIPCKKSNDLLKECLDYISKLDYADFEIIVLPDECVETQHCRVSIRIRIIPTGPIKPGAKRNIGAQHAQGEILAFIDDDAYPALDWLKNALKYFEDEKVAALGGPGLTPFDDSFWQQVSGAMYLSWFAGANPERFYPGKKRFLDDWPSMNFLIRKNDFLAVGGFAENFWPGEDTALCHNLVKAGKKIIYCPDVLVYHHRRKNLAEHLNQAGQFGWQRGLFAKKFPANSRKIKYFLPSLFLLFALFGWLALFLPQPFNLIYFLLWLIYFVSLIISFVQIYAKIKKIKIALATLIYIPLTHLWYGWRFLQGLLKH</sequence>
<name>A0A1F6G0P4_9BACT</name>
<evidence type="ECO:0000259" key="2">
    <source>
        <dbReference type="Pfam" id="PF00535"/>
    </source>
</evidence>
<feature type="transmembrane region" description="Helical" evidence="1">
    <location>
        <begin position="237"/>
        <end position="256"/>
    </location>
</feature>
<organism evidence="3 4">
    <name type="scientific">Candidatus Kuenenbacteria bacterium RIFCSPLOWO2_02_FULL_42_16</name>
    <dbReference type="NCBI Taxonomy" id="1798564"/>
    <lineage>
        <taxon>Bacteria</taxon>
        <taxon>Candidatus Kueneniibacteriota</taxon>
    </lineage>
</organism>
<dbReference type="InterPro" id="IPR029044">
    <property type="entry name" value="Nucleotide-diphossugar_trans"/>
</dbReference>
<feature type="transmembrane region" description="Helical" evidence="1">
    <location>
        <begin position="291"/>
        <end position="308"/>
    </location>
</feature>
<gene>
    <name evidence="3" type="ORF">A3H55_03435</name>
</gene>
<evidence type="ECO:0000313" key="3">
    <source>
        <dbReference type="EMBL" id="OGG91686.1"/>
    </source>
</evidence>
<dbReference type="EMBL" id="MFMZ01000004">
    <property type="protein sequence ID" value="OGG91686.1"/>
    <property type="molecule type" value="Genomic_DNA"/>
</dbReference>
<keyword evidence="1" id="KW-1133">Transmembrane helix</keyword>
<keyword evidence="1" id="KW-0472">Membrane</keyword>
<protein>
    <recommendedName>
        <fullName evidence="2">Glycosyltransferase 2-like domain-containing protein</fullName>
    </recommendedName>
</protein>
<dbReference type="InterPro" id="IPR001173">
    <property type="entry name" value="Glyco_trans_2-like"/>
</dbReference>